<accession>A0A1C7LXL5</accession>
<organism evidence="2 3">
    <name type="scientific">Grifola frondosa</name>
    <name type="common">Maitake</name>
    <name type="synonym">Polyporus frondosus</name>
    <dbReference type="NCBI Taxonomy" id="5627"/>
    <lineage>
        <taxon>Eukaryota</taxon>
        <taxon>Fungi</taxon>
        <taxon>Dikarya</taxon>
        <taxon>Basidiomycota</taxon>
        <taxon>Agaricomycotina</taxon>
        <taxon>Agaricomycetes</taxon>
        <taxon>Polyporales</taxon>
        <taxon>Grifolaceae</taxon>
        <taxon>Grifola</taxon>
    </lineage>
</organism>
<dbReference type="EMBL" id="LUGG01000015">
    <property type="protein sequence ID" value="OBZ69460.1"/>
    <property type="molecule type" value="Genomic_DNA"/>
</dbReference>
<sequence>MHDGIVQHPLGGGSYIFDKGLATPSLRYLGLIPSVKPPKLPKSGVDDKPADSSVNSSTSATPGTFSNLVIHIGAQPNNSPHTGTIHGLRPRIRPWTCAEARVRQPSPRSPDGEHQRVRYGGLGRLIPALWELAELVDHEVDYKIECQATLTSMPGVGAVMRTIVEDRDRITLELAPKWEALPVRVACPVEGCGLADKHGIQNEYDVGPDHTTITFHCDKHGAHSVQLENEEDIERLEFNAPLRNLVRSLVYMIDTEHSRTDAQAVPGRIHMRVTGSDYAGTYQEQLFYRQLFNLSHTEGLDFKDAITFPFVVYAPLIVDWAGSKLSKSLYLTGKDDAYRYLKDTGRDYLVSFDQMKTMGKDWRVLFRLMEEWVASPKKLFRPYSLEYIFLCSRRRKKGQMRREERGRRRSHAPYILTAGFTLCL</sequence>
<dbReference type="AlphaFoldDB" id="A0A1C7LXL5"/>
<comment type="caution">
    <text evidence="2">The sequence shown here is derived from an EMBL/GenBank/DDBJ whole genome shotgun (WGS) entry which is preliminary data.</text>
</comment>
<dbReference type="Proteomes" id="UP000092993">
    <property type="component" value="Unassembled WGS sequence"/>
</dbReference>
<proteinExistence type="predicted"/>
<reference evidence="2 3" key="1">
    <citation type="submission" date="2016-03" db="EMBL/GenBank/DDBJ databases">
        <title>Whole genome sequencing of Grifola frondosa 9006-11.</title>
        <authorList>
            <person name="Min B."/>
            <person name="Park H."/>
            <person name="Kim J.-G."/>
            <person name="Cho H."/>
            <person name="Oh Y.-L."/>
            <person name="Kong W.-S."/>
            <person name="Choi I.-G."/>
        </authorList>
    </citation>
    <scope>NUCLEOTIDE SEQUENCE [LARGE SCALE GENOMIC DNA]</scope>
    <source>
        <strain evidence="2 3">9006-11</strain>
    </source>
</reference>
<keyword evidence="3" id="KW-1185">Reference proteome</keyword>
<evidence type="ECO:0000313" key="2">
    <source>
        <dbReference type="EMBL" id="OBZ69460.1"/>
    </source>
</evidence>
<feature type="region of interest" description="Disordered" evidence="1">
    <location>
        <begin position="37"/>
        <end position="60"/>
    </location>
</feature>
<evidence type="ECO:0000256" key="1">
    <source>
        <dbReference type="SAM" id="MobiDB-lite"/>
    </source>
</evidence>
<dbReference type="OMA" id="TSWIMCT"/>
<protein>
    <submittedName>
        <fullName evidence="2">Uncharacterized protein</fullName>
    </submittedName>
</protein>
<dbReference type="OrthoDB" id="2149705at2759"/>
<name>A0A1C7LXL5_GRIFR</name>
<evidence type="ECO:0000313" key="3">
    <source>
        <dbReference type="Proteomes" id="UP000092993"/>
    </source>
</evidence>
<gene>
    <name evidence="2" type="ORF">A0H81_10124</name>
</gene>